<keyword evidence="2" id="KW-0560">Oxidoreductase</keyword>
<dbReference type="Proteomes" id="UP000008141">
    <property type="component" value="Unassembled WGS sequence"/>
</dbReference>
<keyword evidence="4" id="KW-1185">Reference proteome</keyword>
<evidence type="ECO:0000313" key="4">
    <source>
        <dbReference type="Proteomes" id="UP000008141"/>
    </source>
</evidence>
<evidence type="ECO:0000256" key="1">
    <source>
        <dbReference type="ARBA" id="ARBA00006484"/>
    </source>
</evidence>
<dbReference type="InParanoid" id="E1Z1Z0"/>
<dbReference type="Pfam" id="PF13561">
    <property type="entry name" value="adh_short_C2"/>
    <property type="match status" value="1"/>
</dbReference>
<organism evidence="4">
    <name type="scientific">Chlorella variabilis</name>
    <name type="common">Green alga</name>
    <dbReference type="NCBI Taxonomy" id="554065"/>
    <lineage>
        <taxon>Eukaryota</taxon>
        <taxon>Viridiplantae</taxon>
        <taxon>Chlorophyta</taxon>
        <taxon>core chlorophytes</taxon>
        <taxon>Trebouxiophyceae</taxon>
        <taxon>Chlorellales</taxon>
        <taxon>Chlorellaceae</taxon>
        <taxon>Chlorella clade</taxon>
        <taxon>Chlorella</taxon>
    </lineage>
</organism>
<evidence type="ECO:0000313" key="3">
    <source>
        <dbReference type="EMBL" id="EFN59903.1"/>
    </source>
</evidence>
<dbReference type="Gene3D" id="3.40.50.720">
    <property type="entry name" value="NAD(P)-binding Rossmann-like Domain"/>
    <property type="match status" value="1"/>
</dbReference>
<dbReference type="SUPFAM" id="SSF51735">
    <property type="entry name" value="NAD(P)-binding Rossmann-fold domains"/>
    <property type="match status" value="1"/>
</dbReference>
<dbReference type="OMA" id="RPQRINE"/>
<dbReference type="PANTHER" id="PTHR43477:SF1">
    <property type="entry name" value="DIHYDROANTICAPSIN 7-DEHYDROGENASE"/>
    <property type="match status" value="1"/>
</dbReference>
<proteinExistence type="inferred from homology"/>
<dbReference type="AlphaFoldDB" id="E1Z1Z0"/>
<dbReference type="KEGG" id="cvr:CHLNCDRAFT_132929"/>
<accession>E1Z1Z0</accession>
<dbReference type="OrthoDB" id="2735536at2759"/>
<dbReference type="EMBL" id="GL433835">
    <property type="protein sequence ID" value="EFN59903.1"/>
    <property type="molecule type" value="Genomic_DNA"/>
</dbReference>
<evidence type="ECO:0000256" key="2">
    <source>
        <dbReference type="ARBA" id="ARBA00023002"/>
    </source>
</evidence>
<evidence type="ECO:0008006" key="5">
    <source>
        <dbReference type="Google" id="ProtNLM"/>
    </source>
</evidence>
<dbReference type="RefSeq" id="XP_005852005.1">
    <property type="nucleotide sequence ID" value="XM_005851943.1"/>
</dbReference>
<dbReference type="InterPro" id="IPR036291">
    <property type="entry name" value="NAD(P)-bd_dom_sf"/>
</dbReference>
<dbReference type="GeneID" id="17359268"/>
<comment type="similarity">
    <text evidence="1">Belongs to the short-chain dehydrogenases/reductases (SDR) family.</text>
</comment>
<sequence>MALQDKVAIVTGATGIVGEGIARAFLDAGATLICPIRRRAAAASLWGSIPDQLLVRPLACSAGKEAGLRAALGSPDTARLDTPVDDYSSAEGSKQLARYVQVKHRAVDHVVACTGGMVPMGALTTVTAAGFSQAMHDRVLGQILLAQALVPLLRDEAGSSYTVITGRLGEMCSMPEGALFAVSNAAVYGAVLALQAELRSRPQRINELRIGAVVRRDSEEENPHFPGVKAHPASLVGAEALKIAAGSHSDEVVRLYLD</sequence>
<name>E1Z1Z0_CHLVA</name>
<protein>
    <recommendedName>
        <fullName evidence="5">Ketoreductase (KR) domain-containing protein</fullName>
    </recommendedName>
</protein>
<dbReference type="InterPro" id="IPR051122">
    <property type="entry name" value="SDR_DHRS6-like"/>
</dbReference>
<dbReference type="GO" id="GO:0016491">
    <property type="term" value="F:oxidoreductase activity"/>
    <property type="evidence" value="ECO:0007669"/>
    <property type="project" value="UniProtKB-KW"/>
</dbReference>
<dbReference type="InterPro" id="IPR002347">
    <property type="entry name" value="SDR_fam"/>
</dbReference>
<dbReference type="PANTHER" id="PTHR43477">
    <property type="entry name" value="DIHYDROANTICAPSIN 7-DEHYDROGENASE"/>
    <property type="match status" value="1"/>
</dbReference>
<reference evidence="3 4" key="1">
    <citation type="journal article" date="2010" name="Plant Cell">
        <title>The Chlorella variabilis NC64A genome reveals adaptation to photosymbiosis, coevolution with viruses, and cryptic sex.</title>
        <authorList>
            <person name="Blanc G."/>
            <person name="Duncan G."/>
            <person name="Agarkova I."/>
            <person name="Borodovsky M."/>
            <person name="Gurnon J."/>
            <person name="Kuo A."/>
            <person name="Lindquist E."/>
            <person name="Lucas S."/>
            <person name="Pangilinan J."/>
            <person name="Polle J."/>
            <person name="Salamov A."/>
            <person name="Terry A."/>
            <person name="Yamada T."/>
            <person name="Dunigan D.D."/>
            <person name="Grigoriev I.V."/>
            <person name="Claverie J.M."/>
            <person name="Van Etten J.L."/>
        </authorList>
    </citation>
    <scope>NUCLEOTIDE SEQUENCE [LARGE SCALE GENOMIC DNA]</scope>
    <source>
        <strain evidence="3 4">NC64A</strain>
    </source>
</reference>
<gene>
    <name evidence="3" type="ORF">CHLNCDRAFT_132929</name>
</gene>